<evidence type="ECO:0000256" key="1">
    <source>
        <dbReference type="ARBA" id="ARBA00004651"/>
    </source>
</evidence>
<organism evidence="14 15">
    <name type="scientific">Fannyhessea vaginae PB189-T1-4</name>
    <dbReference type="NCBI Taxonomy" id="866774"/>
    <lineage>
        <taxon>Bacteria</taxon>
        <taxon>Bacillati</taxon>
        <taxon>Actinomycetota</taxon>
        <taxon>Coriobacteriia</taxon>
        <taxon>Coriobacteriales</taxon>
        <taxon>Atopobiaceae</taxon>
        <taxon>Fannyhessea</taxon>
    </lineage>
</organism>
<dbReference type="Pfam" id="PF22599">
    <property type="entry name" value="SecDF_P1_head"/>
    <property type="match status" value="1"/>
</dbReference>
<keyword evidence="5 9" id="KW-0653">Protein transport</keyword>
<dbReference type="Gene3D" id="3.30.70.3400">
    <property type="match status" value="1"/>
</dbReference>
<dbReference type="InterPro" id="IPR054384">
    <property type="entry name" value="SecDF_P1_head"/>
</dbReference>
<dbReference type="Gene3D" id="3.30.1360.200">
    <property type="match status" value="1"/>
</dbReference>
<name>A0ABN0B010_9ACTN</name>
<reference evidence="14 15" key="1">
    <citation type="submission" date="2010-08" db="EMBL/GenBank/DDBJ databases">
        <authorList>
            <person name="Durkin A.S."/>
            <person name="Madupu R."/>
            <person name="Torralba M."/>
            <person name="Gillis M."/>
            <person name="Methe B."/>
            <person name="Sutton G."/>
            <person name="Nelson K.E."/>
        </authorList>
    </citation>
    <scope>NUCLEOTIDE SEQUENCE [LARGE SCALE GENOMIC DNA]</scope>
    <source>
        <strain evidence="14 15">PB189-T1-4</strain>
    </source>
</reference>
<evidence type="ECO:0000256" key="9">
    <source>
        <dbReference type="HAMAP-Rule" id="MF_01463"/>
    </source>
</evidence>
<feature type="transmembrane region" description="Helical" evidence="9">
    <location>
        <begin position="325"/>
        <end position="346"/>
    </location>
</feature>
<comment type="similarity">
    <text evidence="9">Belongs to the SecD/SecF family. SecD subfamily.</text>
</comment>
<feature type="domain" description="Protein export membrane protein SecD/SecF C-terminal" evidence="11">
    <location>
        <begin position="249"/>
        <end position="422"/>
    </location>
</feature>
<dbReference type="InterPro" id="IPR005791">
    <property type="entry name" value="SecD"/>
</dbReference>
<evidence type="ECO:0000256" key="7">
    <source>
        <dbReference type="ARBA" id="ARBA00023010"/>
    </source>
</evidence>
<comment type="caution">
    <text evidence="9">Lacks conserved residue(s) required for the propagation of feature annotation.</text>
</comment>
<dbReference type="NCBIfam" id="TIGR01129">
    <property type="entry name" value="secD"/>
    <property type="match status" value="1"/>
</dbReference>
<evidence type="ECO:0000256" key="2">
    <source>
        <dbReference type="ARBA" id="ARBA00022448"/>
    </source>
</evidence>
<feature type="transmembrane region" description="Helical" evidence="9">
    <location>
        <begin position="298"/>
        <end position="319"/>
    </location>
</feature>
<comment type="subunit">
    <text evidence="9">Forms a complex with SecF. Part of the essential Sec protein translocation apparatus which comprises SecA, SecYEG and auxiliary proteins SecDF. Other proteins may also be involved.</text>
</comment>
<dbReference type="HAMAP" id="MF_01463_B">
    <property type="entry name" value="SecD_B"/>
    <property type="match status" value="1"/>
</dbReference>
<keyword evidence="8 9" id="KW-0472">Membrane</keyword>
<feature type="domain" description="SecDF P1 head subdomain" evidence="13">
    <location>
        <begin position="142"/>
        <end position="246"/>
    </location>
</feature>
<evidence type="ECO:0000313" key="15">
    <source>
        <dbReference type="Proteomes" id="UP000004431"/>
    </source>
</evidence>
<dbReference type="Pfam" id="PF21760">
    <property type="entry name" value="SecD_1st"/>
    <property type="match status" value="1"/>
</dbReference>
<evidence type="ECO:0000256" key="5">
    <source>
        <dbReference type="ARBA" id="ARBA00022927"/>
    </source>
</evidence>
<keyword evidence="7 9" id="KW-0811">Translocation</keyword>
<comment type="caution">
    <text evidence="14">The sequence shown here is derived from an EMBL/GenBank/DDBJ whole genome shotgun (WGS) entry which is preliminary data.</text>
</comment>
<dbReference type="InterPro" id="IPR022813">
    <property type="entry name" value="SecD/SecF_arch_bac"/>
</dbReference>
<feature type="region of interest" description="Disordered" evidence="10">
    <location>
        <begin position="455"/>
        <end position="487"/>
    </location>
</feature>
<dbReference type="InterPro" id="IPR055344">
    <property type="entry name" value="SecD_SecF_C_bact"/>
</dbReference>
<feature type="transmembrane region" description="Helical" evidence="9">
    <location>
        <begin position="12"/>
        <end position="29"/>
    </location>
</feature>
<keyword evidence="4 9" id="KW-0812">Transmembrane</keyword>
<feature type="domain" description="Protein translocase subunit SecDF P1" evidence="12">
    <location>
        <begin position="65"/>
        <end position="120"/>
    </location>
</feature>
<dbReference type="InterPro" id="IPR048634">
    <property type="entry name" value="SecD_SecF_C"/>
</dbReference>
<dbReference type="EMBL" id="AEDQ01000018">
    <property type="protein sequence ID" value="EFL44130.1"/>
    <property type="molecule type" value="Genomic_DNA"/>
</dbReference>
<dbReference type="InterPro" id="IPR048631">
    <property type="entry name" value="SecD_1st"/>
</dbReference>
<comment type="subcellular location">
    <subcellularLocation>
        <location evidence="1 9">Cell membrane</location>
        <topology evidence="1 9">Multi-pass membrane protein</topology>
    </subcellularLocation>
</comment>
<protein>
    <recommendedName>
        <fullName evidence="9">Protein translocase subunit SecD</fullName>
    </recommendedName>
</protein>
<dbReference type="SUPFAM" id="SSF82866">
    <property type="entry name" value="Multidrug efflux transporter AcrB transmembrane domain"/>
    <property type="match status" value="1"/>
</dbReference>
<dbReference type="Pfam" id="PF02355">
    <property type="entry name" value="SecD_SecF_C"/>
    <property type="match status" value="1"/>
</dbReference>
<dbReference type="Proteomes" id="UP000004431">
    <property type="component" value="Unassembled WGS sequence"/>
</dbReference>
<keyword evidence="15" id="KW-1185">Reference proteome</keyword>
<keyword evidence="2 9" id="KW-0813">Transport</keyword>
<accession>A0ABN0B010</accession>
<feature type="transmembrane region" description="Helical" evidence="9">
    <location>
        <begin position="268"/>
        <end position="286"/>
    </location>
</feature>
<evidence type="ECO:0000256" key="8">
    <source>
        <dbReference type="ARBA" id="ARBA00023136"/>
    </source>
</evidence>
<evidence type="ECO:0000256" key="10">
    <source>
        <dbReference type="SAM" id="MobiDB-lite"/>
    </source>
</evidence>
<keyword evidence="6 9" id="KW-1133">Transmembrane helix</keyword>
<evidence type="ECO:0000256" key="6">
    <source>
        <dbReference type="ARBA" id="ARBA00022989"/>
    </source>
</evidence>
<dbReference type="Gene3D" id="1.20.1640.10">
    <property type="entry name" value="Multidrug efflux transporter AcrB transmembrane domain"/>
    <property type="match status" value="1"/>
</dbReference>
<gene>
    <name evidence="9 14" type="primary">secD</name>
    <name evidence="14" type="ORF">HMPREF9248_0327</name>
</gene>
<evidence type="ECO:0000313" key="14">
    <source>
        <dbReference type="EMBL" id="EFL44130.1"/>
    </source>
</evidence>
<dbReference type="NCBIfam" id="TIGR00916">
    <property type="entry name" value="2A0604s01"/>
    <property type="match status" value="1"/>
</dbReference>
<comment type="function">
    <text evidence="9">Part of the Sec protein translocase complex. Interacts with the SecYEG preprotein conducting channel. SecDF uses the proton motive force (PMF) to complete protein translocation after the ATP-dependent function of SecA.</text>
</comment>
<evidence type="ECO:0000256" key="3">
    <source>
        <dbReference type="ARBA" id="ARBA00022475"/>
    </source>
</evidence>
<evidence type="ECO:0000259" key="12">
    <source>
        <dbReference type="Pfam" id="PF21760"/>
    </source>
</evidence>
<dbReference type="PANTHER" id="PTHR30081:SF1">
    <property type="entry name" value="PROTEIN TRANSLOCASE SUBUNIT SECD"/>
    <property type="match status" value="1"/>
</dbReference>
<evidence type="ECO:0000259" key="11">
    <source>
        <dbReference type="Pfam" id="PF02355"/>
    </source>
</evidence>
<evidence type="ECO:0000256" key="4">
    <source>
        <dbReference type="ARBA" id="ARBA00022692"/>
    </source>
</evidence>
<sequence>MTPHIRRWVSSLVLLVIVCAVAIVGFTPLNSKITKGLDIQGGVSVIMNASKPDGSEPSSEDMAIATAIVQNRVNALGASEATVQQQGSHSILVQIPGATDAESAIKTIGQTGKLEFARLDQIGDADALLKLNNGAENVQLKEKTYKSFLDGSHIVKTAISQNTNSAKGGYSVNITFDEEGTKKFADVTKELAPIKGRIAIALDGKVKSAPVVQSVINKGEVSITGNFSVEEAKDLKTMLDSGSLPVKLTYSESRVVGPTLGQDSLNQGVVAIAIGACAVVVYLFLFYRALGFLTMGSLAVFSILYLGLLALLSHFGAFALTLPGLAGIVLTTGSAADSSILVLERFREEIRMGKSVKQAAISGSKHGIMTSLDADAVTMVTALALFFFAVGAVKGFGLTLALGIVCDIATMFFFKAPALRLLAQSVIEKHPYLWGVDQDLQQALVDKKKKLAATASAANGKTSHVAADTMPQPSPTKSTQTEGAHHA</sequence>
<keyword evidence="3 9" id="KW-1003">Cell membrane</keyword>
<proteinExistence type="inferred from homology"/>
<feature type="compositionally biased region" description="Polar residues" evidence="10">
    <location>
        <begin position="475"/>
        <end position="487"/>
    </location>
</feature>
<dbReference type="PANTHER" id="PTHR30081">
    <property type="entry name" value="PROTEIN-EXPORT MEMBRANE PROTEIN SEC"/>
    <property type="match status" value="1"/>
</dbReference>
<evidence type="ECO:0000259" key="13">
    <source>
        <dbReference type="Pfam" id="PF22599"/>
    </source>
</evidence>